<protein>
    <recommendedName>
        <fullName evidence="1">F-box domain-containing protein</fullName>
    </recommendedName>
</protein>
<keyword evidence="3" id="KW-1185">Reference proteome</keyword>
<name>A0AAV5M667_9ROSI</name>
<dbReference type="InterPro" id="IPR050796">
    <property type="entry name" value="SCF_F-box_component"/>
</dbReference>
<evidence type="ECO:0000313" key="3">
    <source>
        <dbReference type="Proteomes" id="UP001054252"/>
    </source>
</evidence>
<dbReference type="PROSITE" id="PS50181">
    <property type="entry name" value="FBOX"/>
    <property type="match status" value="1"/>
</dbReference>
<evidence type="ECO:0000259" key="1">
    <source>
        <dbReference type="PROSITE" id="PS50181"/>
    </source>
</evidence>
<dbReference type="InterPro" id="IPR036047">
    <property type="entry name" value="F-box-like_dom_sf"/>
</dbReference>
<organism evidence="2 3">
    <name type="scientific">Rubroshorea leprosula</name>
    <dbReference type="NCBI Taxonomy" id="152421"/>
    <lineage>
        <taxon>Eukaryota</taxon>
        <taxon>Viridiplantae</taxon>
        <taxon>Streptophyta</taxon>
        <taxon>Embryophyta</taxon>
        <taxon>Tracheophyta</taxon>
        <taxon>Spermatophyta</taxon>
        <taxon>Magnoliopsida</taxon>
        <taxon>eudicotyledons</taxon>
        <taxon>Gunneridae</taxon>
        <taxon>Pentapetalae</taxon>
        <taxon>rosids</taxon>
        <taxon>malvids</taxon>
        <taxon>Malvales</taxon>
        <taxon>Dipterocarpaceae</taxon>
        <taxon>Rubroshorea</taxon>
    </lineage>
</organism>
<evidence type="ECO:0000313" key="2">
    <source>
        <dbReference type="EMBL" id="GKV45321.1"/>
    </source>
</evidence>
<gene>
    <name evidence="2" type="ORF">SLEP1_g52426</name>
</gene>
<reference evidence="2 3" key="1">
    <citation type="journal article" date="2021" name="Commun. Biol.">
        <title>The genome of Shorea leprosula (Dipterocarpaceae) highlights the ecological relevance of drought in aseasonal tropical rainforests.</title>
        <authorList>
            <person name="Ng K.K.S."/>
            <person name="Kobayashi M.J."/>
            <person name="Fawcett J.A."/>
            <person name="Hatakeyama M."/>
            <person name="Paape T."/>
            <person name="Ng C.H."/>
            <person name="Ang C.C."/>
            <person name="Tnah L.H."/>
            <person name="Lee C.T."/>
            <person name="Nishiyama T."/>
            <person name="Sese J."/>
            <person name="O'Brien M.J."/>
            <person name="Copetti D."/>
            <person name="Mohd Noor M.I."/>
            <person name="Ong R.C."/>
            <person name="Putra M."/>
            <person name="Sireger I.Z."/>
            <person name="Indrioko S."/>
            <person name="Kosugi Y."/>
            <person name="Izuno A."/>
            <person name="Isagi Y."/>
            <person name="Lee S.L."/>
            <person name="Shimizu K.K."/>
        </authorList>
    </citation>
    <scope>NUCLEOTIDE SEQUENCE [LARGE SCALE GENOMIC DNA]</scope>
    <source>
        <strain evidence="2">214</strain>
    </source>
</reference>
<accession>A0AAV5M667</accession>
<dbReference type="SUPFAM" id="SSF81383">
    <property type="entry name" value="F-box domain"/>
    <property type="match status" value="1"/>
</dbReference>
<dbReference type="InterPro" id="IPR001810">
    <property type="entry name" value="F-box_dom"/>
</dbReference>
<dbReference type="EMBL" id="BPVZ01000193">
    <property type="protein sequence ID" value="GKV45321.1"/>
    <property type="molecule type" value="Genomic_DNA"/>
</dbReference>
<dbReference type="Pfam" id="PF00646">
    <property type="entry name" value="F-box"/>
    <property type="match status" value="1"/>
</dbReference>
<dbReference type="AlphaFoldDB" id="A0AAV5M667"/>
<feature type="domain" description="F-box" evidence="1">
    <location>
        <begin position="1"/>
        <end position="50"/>
    </location>
</feature>
<dbReference type="Proteomes" id="UP001054252">
    <property type="component" value="Unassembled WGS sequence"/>
</dbReference>
<sequence length="213" mass="24320">MTKDVPSELVRDILSLLPVKSLVRFKSIPKAWKSEVEDPIFVKSHLLRQSTRPDSTHKILFLQKSRGNKLFLADNVDLLDHAVEIKPNFNGKMKDFDDLILVGSCNGLACFVDTRESCIILWNISVDDYKYILLPKNKKLALNGVQFHVYGFGYDSVNDDYKPTGIFVSGTVHWLGFKHGKMTLIDAVDLARERSVVWRCLCLTVWWTCSCPK</sequence>
<dbReference type="PANTHER" id="PTHR31672:SF13">
    <property type="entry name" value="F-BOX PROTEIN CPR30-LIKE"/>
    <property type="match status" value="1"/>
</dbReference>
<dbReference type="Gene3D" id="1.20.1280.50">
    <property type="match status" value="1"/>
</dbReference>
<proteinExistence type="predicted"/>
<comment type="caution">
    <text evidence="2">The sequence shown here is derived from an EMBL/GenBank/DDBJ whole genome shotgun (WGS) entry which is preliminary data.</text>
</comment>
<dbReference type="PANTHER" id="PTHR31672">
    <property type="entry name" value="BNACNNG10540D PROTEIN"/>
    <property type="match status" value="1"/>
</dbReference>